<comment type="similarity">
    <text evidence="2">Belongs to the SusD family.</text>
</comment>
<feature type="domain" description="RagB/SusD" evidence="7">
    <location>
        <begin position="340"/>
        <end position="504"/>
    </location>
</feature>
<comment type="subcellular location">
    <subcellularLocation>
        <location evidence="1">Cell outer membrane</location>
    </subcellularLocation>
</comment>
<reference evidence="9 10" key="1">
    <citation type="submission" date="2019-01" db="EMBL/GenBank/DDBJ databases">
        <authorList>
            <person name="Chen W.-M."/>
        </authorList>
    </citation>
    <scope>NUCLEOTIDE SEQUENCE [LARGE SCALE GENOMIC DNA]</scope>
    <source>
        <strain evidence="9 10">BBQ-12</strain>
    </source>
</reference>
<dbReference type="Pfam" id="PF07980">
    <property type="entry name" value="SusD_RagB"/>
    <property type="match status" value="1"/>
</dbReference>
<protein>
    <submittedName>
        <fullName evidence="9">RagB/SusD family nutrient uptake outer membrane protein</fullName>
    </submittedName>
</protein>
<dbReference type="AlphaFoldDB" id="A0A437L2L3"/>
<dbReference type="Pfam" id="PF14322">
    <property type="entry name" value="SusD-like_3"/>
    <property type="match status" value="1"/>
</dbReference>
<evidence type="ECO:0000259" key="7">
    <source>
        <dbReference type="Pfam" id="PF07980"/>
    </source>
</evidence>
<evidence type="ECO:0000313" key="10">
    <source>
        <dbReference type="Proteomes" id="UP000285211"/>
    </source>
</evidence>
<evidence type="ECO:0000259" key="8">
    <source>
        <dbReference type="Pfam" id="PF14322"/>
    </source>
</evidence>
<sequence>MQTKIKTILAIFILFVSASSCDNYLDLRPQDGIVRDEFWKTKEDIQAAVIGIYSSLLSSPPGVSDNFTMTEYLFMYGELRGGMLAEGLNVTEDQRDIMNSNIIASNEVTSWAAFYRTINYCNTVIDLAPAVKNEDPTLTDTQLKHFLSEALAIRAYLYFTLARTFKDVPLKLKATLSDAENFQIPTSTQSEIFTQVIKDLKLADEYAVENYGSAASNKGRITTYAINAMLADVYLWTEDYQGALDATKKLTDSGKFALIETSSSTWFNTVFAKGNSTESVFEFQYTTSNLGPFYNIFSLRPQFKGGALLMDQVFGIDSNNAENRDIRGDFASLISATGEIYKFTGLNNFEKKTLQEADTHWFVYRYADVLLMQAEALTRLGGQVNGQAALDIIADIRSKRRAISQTAKTITATATNKDDIIDYILAERARELAFEGKRWYDVLRVARANNYERKQLLIDLAVATAPVNQQQSIIAKIKDPNSHYLPINANELYTNKALVQNPFYK</sequence>
<dbReference type="CDD" id="cd08977">
    <property type="entry name" value="SusD"/>
    <property type="match status" value="1"/>
</dbReference>
<dbReference type="Gene3D" id="1.25.40.390">
    <property type="match status" value="1"/>
</dbReference>
<dbReference type="GO" id="GO:0009279">
    <property type="term" value="C:cell outer membrane"/>
    <property type="evidence" value="ECO:0007669"/>
    <property type="project" value="UniProtKB-SubCell"/>
</dbReference>
<accession>A0A437L2L3</accession>
<dbReference type="Proteomes" id="UP000285211">
    <property type="component" value="Unassembled WGS sequence"/>
</dbReference>
<dbReference type="RefSeq" id="WP_128192875.1">
    <property type="nucleotide sequence ID" value="NZ_SACJ01000001.1"/>
</dbReference>
<dbReference type="InterPro" id="IPR011990">
    <property type="entry name" value="TPR-like_helical_dom_sf"/>
</dbReference>
<feature type="chain" id="PRO_5019005805" evidence="6">
    <location>
        <begin position="23"/>
        <end position="505"/>
    </location>
</feature>
<comment type="caution">
    <text evidence="9">The sequence shown here is derived from an EMBL/GenBank/DDBJ whole genome shotgun (WGS) entry which is preliminary data.</text>
</comment>
<feature type="domain" description="SusD-like N-terminal" evidence="8">
    <location>
        <begin position="86"/>
        <end position="235"/>
    </location>
</feature>
<dbReference type="InterPro" id="IPR033985">
    <property type="entry name" value="SusD-like_N"/>
</dbReference>
<feature type="signal peptide" evidence="6">
    <location>
        <begin position="1"/>
        <end position="22"/>
    </location>
</feature>
<keyword evidence="5" id="KW-0998">Cell outer membrane</keyword>
<dbReference type="PROSITE" id="PS51257">
    <property type="entry name" value="PROKAR_LIPOPROTEIN"/>
    <property type="match status" value="1"/>
</dbReference>
<evidence type="ECO:0000313" key="9">
    <source>
        <dbReference type="EMBL" id="RVT79555.1"/>
    </source>
</evidence>
<evidence type="ECO:0000256" key="3">
    <source>
        <dbReference type="ARBA" id="ARBA00022729"/>
    </source>
</evidence>
<evidence type="ECO:0000256" key="6">
    <source>
        <dbReference type="SAM" id="SignalP"/>
    </source>
</evidence>
<keyword evidence="10" id="KW-1185">Reference proteome</keyword>
<evidence type="ECO:0000256" key="5">
    <source>
        <dbReference type="ARBA" id="ARBA00023237"/>
    </source>
</evidence>
<keyword evidence="3 6" id="KW-0732">Signal</keyword>
<dbReference type="OrthoDB" id="5694214at2"/>
<dbReference type="SUPFAM" id="SSF48452">
    <property type="entry name" value="TPR-like"/>
    <property type="match status" value="1"/>
</dbReference>
<keyword evidence="4" id="KW-0472">Membrane</keyword>
<dbReference type="InterPro" id="IPR012944">
    <property type="entry name" value="SusD_RagB_dom"/>
</dbReference>
<evidence type="ECO:0000256" key="1">
    <source>
        <dbReference type="ARBA" id="ARBA00004442"/>
    </source>
</evidence>
<evidence type="ECO:0000256" key="2">
    <source>
        <dbReference type="ARBA" id="ARBA00006275"/>
    </source>
</evidence>
<name>A0A437L2L3_9FLAO</name>
<dbReference type="EMBL" id="SACJ01000001">
    <property type="protein sequence ID" value="RVT79555.1"/>
    <property type="molecule type" value="Genomic_DNA"/>
</dbReference>
<evidence type="ECO:0000256" key="4">
    <source>
        <dbReference type="ARBA" id="ARBA00023136"/>
    </source>
</evidence>
<gene>
    <name evidence="9" type="ORF">EOD40_00115</name>
</gene>
<organism evidence="9 10">
    <name type="scientific">Flavobacterium sufflavum</name>
    <dbReference type="NCBI Taxonomy" id="1921138"/>
    <lineage>
        <taxon>Bacteria</taxon>
        <taxon>Pseudomonadati</taxon>
        <taxon>Bacteroidota</taxon>
        <taxon>Flavobacteriia</taxon>
        <taxon>Flavobacteriales</taxon>
        <taxon>Flavobacteriaceae</taxon>
        <taxon>Flavobacterium</taxon>
    </lineage>
</organism>
<proteinExistence type="inferred from homology"/>